<name>A0AAQ3M335_9PEZI</name>
<feature type="region of interest" description="Disordered" evidence="4">
    <location>
        <begin position="451"/>
        <end position="815"/>
    </location>
</feature>
<feature type="compositionally biased region" description="Acidic residues" evidence="4">
    <location>
        <begin position="68"/>
        <end position="83"/>
    </location>
</feature>
<feature type="compositionally biased region" description="Basic and acidic residues" evidence="4">
    <location>
        <begin position="760"/>
        <end position="773"/>
    </location>
</feature>
<evidence type="ECO:0000313" key="6">
    <source>
        <dbReference type="Proteomes" id="UP001303373"/>
    </source>
</evidence>
<keyword evidence="2" id="KW-0597">Phosphoprotein</keyword>
<keyword evidence="3" id="KW-0539">Nucleus</keyword>
<dbReference type="Proteomes" id="UP001303373">
    <property type="component" value="Chromosome 4"/>
</dbReference>
<feature type="compositionally biased region" description="Acidic residues" evidence="4">
    <location>
        <begin position="655"/>
        <end position="666"/>
    </location>
</feature>
<feature type="compositionally biased region" description="Polar residues" evidence="4">
    <location>
        <begin position="674"/>
        <end position="684"/>
    </location>
</feature>
<feature type="region of interest" description="Disordered" evidence="4">
    <location>
        <begin position="1"/>
        <end position="269"/>
    </location>
</feature>
<evidence type="ECO:0000256" key="3">
    <source>
        <dbReference type="ARBA" id="ARBA00023242"/>
    </source>
</evidence>
<dbReference type="EMBL" id="CP138583">
    <property type="protein sequence ID" value="WPH00363.1"/>
    <property type="molecule type" value="Genomic_DNA"/>
</dbReference>
<dbReference type="PANTHER" id="PTHR14150:SF12">
    <property type="entry name" value="U3 SMALL NUCLEOLAR RNA-ASSOCIATED PROTEIN 14 HOMOLOG A"/>
    <property type="match status" value="1"/>
</dbReference>
<feature type="compositionally biased region" description="Basic and acidic residues" evidence="4">
    <location>
        <begin position="513"/>
        <end position="541"/>
    </location>
</feature>
<reference evidence="5 6" key="1">
    <citation type="submission" date="2023-11" db="EMBL/GenBank/DDBJ databases">
        <title>An acidophilic fungus is an integral part of prey digestion in a carnivorous sundew plant.</title>
        <authorList>
            <person name="Tsai I.J."/>
        </authorList>
    </citation>
    <scope>NUCLEOTIDE SEQUENCE [LARGE SCALE GENOMIC DNA]</scope>
    <source>
        <strain evidence="5">169a</strain>
    </source>
</reference>
<feature type="region of interest" description="Disordered" evidence="4">
    <location>
        <begin position="287"/>
        <end position="311"/>
    </location>
</feature>
<feature type="compositionally biased region" description="Basic and acidic residues" evidence="4">
    <location>
        <begin position="592"/>
        <end position="614"/>
    </location>
</feature>
<protein>
    <recommendedName>
        <fullName evidence="7">U3 small nucleolar RNA-associated protein 14</fullName>
    </recommendedName>
</protein>
<feature type="compositionally biased region" description="Acidic residues" evidence="4">
    <location>
        <begin position="166"/>
        <end position="203"/>
    </location>
</feature>
<dbReference type="PANTHER" id="PTHR14150">
    <property type="entry name" value="U3 SMALL NUCLEOLAR RNA-ASSOCIATED PROTEIN 14"/>
    <property type="match status" value="1"/>
</dbReference>
<evidence type="ECO:0000256" key="1">
    <source>
        <dbReference type="ARBA" id="ARBA00004604"/>
    </source>
</evidence>
<comment type="subcellular location">
    <subcellularLocation>
        <location evidence="1">Nucleus</location>
        <location evidence="1">Nucleolus</location>
    </subcellularLocation>
</comment>
<feature type="compositionally biased region" description="Basic and acidic residues" evidence="4">
    <location>
        <begin position="454"/>
        <end position="467"/>
    </location>
</feature>
<feature type="compositionally biased region" description="Acidic residues" evidence="4">
    <location>
        <begin position="791"/>
        <end position="800"/>
    </location>
</feature>
<evidence type="ECO:0000313" key="5">
    <source>
        <dbReference type="EMBL" id="WPH00363.1"/>
    </source>
</evidence>
<feature type="compositionally biased region" description="Acidic residues" evidence="4">
    <location>
        <begin position="95"/>
        <end position="107"/>
    </location>
</feature>
<keyword evidence="6" id="KW-1185">Reference proteome</keyword>
<feature type="compositionally biased region" description="Acidic residues" evidence="4">
    <location>
        <begin position="615"/>
        <end position="627"/>
    </location>
</feature>
<organism evidence="5 6">
    <name type="scientific">Acrodontium crateriforme</name>
    <dbReference type="NCBI Taxonomy" id="150365"/>
    <lineage>
        <taxon>Eukaryota</taxon>
        <taxon>Fungi</taxon>
        <taxon>Dikarya</taxon>
        <taxon>Ascomycota</taxon>
        <taxon>Pezizomycotina</taxon>
        <taxon>Dothideomycetes</taxon>
        <taxon>Dothideomycetidae</taxon>
        <taxon>Mycosphaerellales</taxon>
        <taxon>Teratosphaeriaceae</taxon>
        <taxon>Acrodontium</taxon>
    </lineage>
</organism>
<evidence type="ECO:0000256" key="2">
    <source>
        <dbReference type="ARBA" id="ARBA00022553"/>
    </source>
</evidence>
<dbReference type="AlphaFoldDB" id="A0AAQ3M335"/>
<feature type="compositionally biased region" description="Basic residues" evidence="4">
    <location>
        <begin position="146"/>
        <end position="160"/>
    </location>
</feature>
<feature type="compositionally biased region" description="Low complexity" evidence="4">
    <location>
        <begin position="1"/>
        <end position="18"/>
    </location>
</feature>
<dbReference type="GO" id="GO:0006364">
    <property type="term" value="P:rRNA processing"/>
    <property type="evidence" value="ECO:0007669"/>
    <property type="project" value="InterPro"/>
</dbReference>
<feature type="compositionally biased region" description="Basic and acidic residues" evidence="4">
    <location>
        <begin position="483"/>
        <end position="502"/>
    </location>
</feature>
<accession>A0AAQ3M335</accession>
<dbReference type="Pfam" id="PF04615">
    <property type="entry name" value="Utp14"/>
    <property type="match status" value="1"/>
</dbReference>
<sequence length="965" mass="107936">MPARVARSNTQASSSKSKSANKSRKRNLDAFSIASHLTKPDKRHKIARHRLGESLEDAPQQKRRRVDDDNDEDGDSEDEDDDEAPRKRRPAGPDGDNDIEQGSDSDGNEFTLGGLADGDEDSDLDSDEAFGESDEEKFEGFAFRGSQKRSKRPIPTKKPKQSMGDSDIDLSEGEDEEEDNDDSFGDEGVDLATMLDDDEDDELPSAKRNSNDESEESESGESDDEDESSESEEDDDDADDGERIARLRDRLENLDEKPVSTAPVQESALSIDDLLADLDPSARSKFSAALKTKKKSAKPTTLSAPLPKRQQDRINREIASEKAKEQLDRWRDTVIHNRRAEFLSFPLKNTDVVEPVGKDKFVPDVPRTDLEQSIQQIMEESGLATNKPGHADDEDFEDAVMKSEELATNKLPVEEVMRRRAELRRQRELLFREEVKAKRIAKIKSKSYRRVHRKERERLAEKERMLMDPDGLGVPMDEDEQATMDRRRAEERMSTKHKESKWAKSLKATNRTAWDDGARDSVLEQARRNEELKRRIAGKDISDDEGSDVPSAESDSDDDSDDGGRRTLRQLNKLKQNDAGQEKGVGAMKFMKVADAKRRAQNDEDIERMRKELAIEDGDEDSSDEINDQGLGRAIFGPRPTETAAPPKPKRPELEEGDESGDDEEAIPEREVAQATNKASQNTKARGILKKSQGASGPLSRGAKPAIDVSVEPEVTSGISWLTDTGAKKSKKERQRDRAGDNETLIVTQTDNSNKKTRKVEKATEDPASKESKSAGNTDGWTTVAYKSEEVEGDASEAEDPILTAEQQKQSYHQRAFAGDDVHASFAAEKAAAQAEEDEQEISNHLPGWGSWTGNGLSKSIRKANARARHNPLFKTKLAGIKPEDRQDAKKGRENVIISEKKDRKGKAYLAPVLPRGFERKAEYERSLRLPIGPEWVTKETFQNQTRPRVVVKQGVIAPMERPLM</sequence>
<proteinExistence type="predicted"/>
<feature type="compositionally biased region" description="Acidic residues" evidence="4">
    <location>
        <begin position="212"/>
        <end position="240"/>
    </location>
</feature>
<feature type="region of interest" description="Disordered" evidence="4">
    <location>
        <begin position="829"/>
        <end position="854"/>
    </location>
</feature>
<dbReference type="InterPro" id="IPR006709">
    <property type="entry name" value="SSU_processome_Utp14"/>
</dbReference>
<evidence type="ECO:0000256" key="4">
    <source>
        <dbReference type="SAM" id="MobiDB-lite"/>
    </source>
</evidence>
<evidence type="ECO:0008006" key="7">
    <source>
        <dbReference type="Google" id="ProtNLM"/>
    </source>
</evidence>
<dbReference type="GO" id="GO:0032040">
    <property type="term" value="C:small-subunit processome"/>
    <property type="evidence" value="ECO:0007669"/>
    <property type="project" value="InterPro"/>
</dbReference>
<feature type="compositionally biased region" description="Basic and acidic residues" evidence="4">
    <location>
        <begin position="241"/>
        <end position="258"/>
    </location>
</feature>
<feature type="compositionally biased region" description="Acidic residues" evidence="4">
    <location>
        <begin position="117"/>
        <end position="137"/>
    </location>
</feature>
<gene>
    <name evidence="5" type="ORF">R9X50_00319000</name>
</gene>